<comment type="caution">
    <text evidence="5">The sequence shown here is derived from an EMBL/GenBank/DDBJ whole genome shotgun (WGS) entry which is preliminary data.</text>
</comment>
<accession>A0ABS5U8W3</accession>
<dbReference type="InterPro" id="IPR003697">
    <property type="entry name" value="Maf-like"/>
</dbReference>
<gene>
    <name evidence="5" type="primary">maf</name>
    <name evidence="5" type="ORF">KJB30_10000</name>
</gene>
<dbReference type="PANTHER" id="PTHR43213:SF5">
    <property type="entry name" value="BIFUNCTIONAL DTTP_UTP PYROPHOSPHATASE_METHYLTRANSFERASE PROTEIN-RELATED"/>
    <property type="match status" value="1"/>
</dbReference>
<evidence type="ECO:0000313" key="5">
    <source>
        <dbReference type="EMBL" id="MBT1072116.1"/>
    </source>
</evidence>
<feature type="active site" description="Proton acceptor" evidence="4">
    <location>
        <position position="80"/>
    </location>
</feature>
<evidence type="ECO:0000256" key="4">
    <source>
        <dbReference type="HAMAP-Rule" id="MF_00528"/>
    </source>
</evidence>
<feature type="site" description="Important for substrate specificity" evidence="4">
    <location>
        <position position="81"/>
    </location>
</feature>
<evidence type="ECO:0000256" key="2">
    <source>
        <dbReference type="ARBA" id="ARBA00022801"/>
    </source>
</evidence>
<sequence>MIQLKNDSISAQDTIVLASASPRRSELMGLAGITCAVVPADICEDVLPGEQPAEHVERLSREKAQAVAGKVPGRFFVGSDTVVVLDNRIMGKPKDEAEAFEMLTSLSGRAHEVITGIAVHDVTTDTCISQSVTTEVLFKNLSDREIHTYIATGCPMDKAGAYAIQGGAVHFIRSIRGSYTNVIGLPMTEIYELLQSMGALPDGGENVDR</sequence>
<keyword evidence="2 4" id="KW-0378">Hydrolase</keyword>
<comment type="cofactor">
    <cofactor evidence="1 4">
        <name>a divalent metal cation</name>
        <dbReference type="ChEBI" id="CHEBI:60240"/>
    </cofactor>
</comment>
<keyword evidence="6" id="KW-1185">Reference proteome</keyword>
<comment type="function">
    <text evidence="4">Nucleoside triphosphate pyrophosphatase that hydrolyzes dTTP and UTP. May have a dual role in cell division arrest and in preventing the incorporation of modified nucleotides into cellular nucleic acids.</text>
</comment>
<dbReference type="CDD" id="cd00555">
    <property type="entry name" value="Maf"/>
    <property type="match status" value="1"/>
</dbReference>
<keyword evidence="4" id="KW-0963">Cytoplasm</keyword>
<evidence type="ECO:0000256" key="1">
    <source>
        <dbReference type="ARBA" id="ARBA00001968"/>
    </source>
</evidence>
<keyword evidence="3 4" id="KW-0546">Nucleotide metabolism</keyword>
<feature type="site" description="Important for substrate specificity" evidence="4">
    <location>
        <position position="165"/>
    </location>
</feature>
<dbReference type="Proteomes" id="UP000784128">
    <property type="component" value="Unassembled WGS sequence"/>
</dbReference>
<comment type="similarity">
    <text evidence="4">Belongs to the Maf family. YhdE subfamily.</text>
</comment>
<comment type="catalytic activity">
    <reaction evidence="4">
        <text>dTTP + H2O = dTMP + diphosphate + H(+)</text>
        <dbReference type="Rhea" id="RHEA:28534"/>
        <dbReference type="ChEBI" id="CHEBI:15377"/>
        <dbReference type="ChEBI" id="CHEBI:15378"/>
        <dbReference type="ChEBI" id="CHEBI:33019"/>
        <dbReference type="ChEBI" id="CHEBI:37568"/>
        <dbReference type="ChEBI" id="CHEBI:63528"/>
        <dbReference type="EC" id="3.6.1.9"/>
    </reaction>
</comment>
<dbReference type="EMBL" id="JAHDYS010000008">
    <property type="protein sequence ID" value="MBT1072116.1"/>
    <property type="molecule type" value="Genomic_DNA"/>
</dbReference>
<dbReference type="Gene3D" id="3.90.950.10">
    <property type="match status" value="1"/>
</dbReference>
<evidence type="ECO:0000313" key="6">
    <source>
        <dbReference type="Proteomes" id="UP000784128"/>
    </source>
</evidence>
<dbReference type="SUPFAM" id="SSF52972">
    <property type="entry name" value="ITPase-like"/>
    <property type="match status" value="1"/>
</dbReference>
<feature type="site" description="Important for substrate specificity" evidence="4">
    <location>
        <position position="23"/>
    </location>
</feature>
<comment type="catalytic activity">
    <reaction evidence="4">
        <text>UTP + H2O = UMP + diphosphate + H(+)</text>
        <dbReference type="Rhea" id="RHEA:29395"/>
        <dbReference type="ChEBI" id="CHEBI:15377"/>
        <dbReference type="ChEBI" id="CHEBI:15378"/>
        <dbReference type="ChEBI" id="CHEBI:33019"/>
        <dbReference type="ChEBI" id="CHEBI:46398"/>
        <dbReference type="ChEBI" id="CHEBI:57865"/>
        <dbReference type="EC" id="3.6.1.9"/>
    </reaction>
</comment>
<dbReference type="PIRSF" id="PIRSF006305">
    <property type="entry name" value="Maf"/>
    <property type="match status" value="1"/>
</dbReference>
<dbReference type="EC" id="3.6.1.9" evidence="4"/>
<dbReference type="RefSeq" id="WP_214298672.1">
    <property type="nucleotide sequence ID" value="NZ_JAHDYS010000008.1"/>
</dbReference>
<name>A0ABS5U8W3_9BACT</name>
<dbReference type="PANTHER" id="PTHR43213">
    <property type="entry name" value="BIFUNCTIONAL DTTP/UTP PYROPHOSPHATASE/METHYLTRANSFERASE PROTEIN-RELATED"/>
    <property type="match status" value="1"/>
</dbReference>
<dbReference type="InterPro" id="IPR029001">
    <property type="entry name" value="ITPase-like_fam"/>
</dbReference>
<dbReference type="NCBIfam" id="NF010948">
    <property type="entry name" value="PRK14368.1"/>
    <property type="match status" value="1"/>
</dbReference>
<protein>
    <recommendedName>
        <fullName evidence="4">dTTP/UTP pyrophosphatase</fullName>
        <shortName evidence="4">dTTPase/UTPase</shortName>
        <ecNumber evidence="4">3.6.1.9</ecNumber>
    </recommendedName>
    <alternativeName>
        <fullName evidence="4">Nucleoside triphosphate pyrophosphatase</fullName>
    </alternativeName>
    <alternativeName>
        <fullName evidence="4">Nucleotide pyrophosphatase</fullName>
        <shortName evidence="4">Nucleotide PPase</shortName>
    </alternativeName>
</protein>
<reference evidence="5 6" key="1">
    <citation type="submission" date="2021-05" db="EMBL/GenBank/DDBJ databases">
        <title>The draft genome of Geobacter chapellei DSM 13688.</title>
        <authorList>
            <person name="Xu Z."/>
            <person name="Masuda Y."/>
            <person name="Itoh H."/>
            <person name="Senoo K."/>
        </authorList>
    </citation>
    <scope>NUCLEOTIDE SEQUENCE [LARGE SCALE GENOMIC DNA]</scope>
    <source>
        <strain evidence="5 6">DSM 13688</strain>
    </source>
</reference>
<proteinExistence type="inferred from homology"/>
<evidence type="ECO:0000256" key="3">
    <source>
        <dbReference type="ARBA" id="ARBA00023080"/>
    </source>
</evidence>
<organism evidence="5 6">
    <name type="scientific">Pelotalea chapellei</name>
    <dbReference type="NCBI Taxonomy" id="44671"/>
    <lineage>
        <taxon>Bacteria</taxon>
        <taxon>Pseudomonadati</taxon>
        <taxon>Thermodesulfobacteriota</taxon>
        <taxon>Desulfuromonadia</taxon>
        <taxon>Geobacterales</taxon>
        <taxon>Geobacteraceae</taxon>
        <taxon>Pelotalea</taxon>
    </lineage>
</organism>
<comment type="caution">
    <text evidence="4">Lacks conserved residue(s) required for the propagation of feature annotation.</text>
</comment>
<dbReference type="NCBIfam" id="TIGR00172">
    <property type="entry name" value="maf"/>
    <property type="match status" value="1"/>
</dbReference>
<dbReference type="Pfam" id="PF02545">
    <property type="entry name" value="Maf"/>
    <property type="match status" value="1"/>
</dbReference>
<dbReference type="HAMAP" id="MF_00528">
    <property type="entry name" value="Maf"/>
    <property type="match status" value="1"/>
</dbReference>
<comment type="subcellular location">
    <subcellularLocation>
        <location evidence="4">Cytoplasm</location>
    </subcellularLocation>
</comment>